<dbReference type="EMBL" id="JAGTJQ010000007">
    <property type="protein sequence ID" value="KAH7027758.1"/>
    <property type="molecule type" value="Genomic_DNA"/>
</dbReference>
<proteinExistence type="predicted"/>
<keyword evidence="2" id="KW-1185">Reference proteome</keyword>
<evidence type="ECO:0000313" key="1">
    <source>
        <dbReference type="EMBL" id="KAH7027758.1"/>
    </source>
</evidence>
<dbReference type="AlphaFoldDB" id="A0A9P9BNI0"/>
<dbReference type="RefSeq" id="XP_046010557.1">
    <property type="nucleotide sequence ID" value="XM_046156993.1"/>
</dbReference>
<organism evidence="1 2">
    <name type="scientific">Microdochium trichocladiopsis</name>
    <dbReference type="NCBI Taxonomy" id="1682393"/>
    <lineage>
        <taxon>Eukaryota</taxon>
        <taxon>Fungi</taxon>
        <taxon>Dikarya</taxon>
        <taxon>Ascomycota</taxon>
        <taxon>Pezizomycotina</taxon>
        <taxon>Sordariomycetes</taxon>
        <taxon>Xylariomycetidae</taxon>
        <taxon>Xylariales</taxon>
        <taxon>Microdochiaceae</taxon>
        <taxon>Microdochium</taxon>
    </lineage>
</organism>
<dbReference type="Proteomes" id="UP000756346">
    <property type="component" value="Unassembled WGS sequence"/>
</dbReference>
<name>A0A9P9BNI0_9PEZI</name>
<accession>A0A9P9BNI0</accession>
<protein>
    <submittedName>
        <fullName evidence="1">Uncharacterized protein</fullName>
    </submittedName>
</protein>
<gene>
    <name evidence="1" type="ORF">B0I36DRAFT_351246</name>
</gene>
<dbReference type="GeneID" id="70186539"/>
<sequence>MNSMQALTASIPETIKALLGAASSSGGYTSLPFFTYPGLRKRTPVPFRERECDKPEQARLYLTDPIVDEPGATVPGSSEYDALNLEHCTLYTSIFVVEEFMVAIPVEHGSVCETDEPVTGGGYVDGCSGPAAYNIGNPCPPAYSAPKPVLVPLSSCSPFGCQVMGHDCIQLTPQSFRADRREFDRLPGPRV</sequence>
<comment type="caution">
    <text evidence="1">The sequence shown here is derived from an EMBL/GenBank/DDBJ whole genome shotgun (WGS) entry which is preliminary data.</text>
</comment>
<evidence type="ECO:0000313" key="2">
    <source>
        <dbReference type="Proteomes" id="UP000756346"/>
    </source>
</evidence>
<reference evidence="1" key="1">
    <citation type="journal article" date="2021" name="Nat. Commun.">
        <title>Genetic determinants of endophytism in the Arabidopsis root mycobiome.</title>
        <authorList>
            <person name="Mesny F."/>
            <person name="Miyauchi S."/>
            <person name="Thiergart T."/>
            <person name="Pickel B."/>
            <person name="Atanasova L."/>
            <person name="Karlsson M."/>
            <person name="Huettel B."/>
            <person name="Barry K.W."/>
            <person name="Haridas S."/>
            <person name="Chen C."/>
            <person name="Bauer D."/>
            <person name="Andreopoulos W."/>
            <person name="Pangilinan J."/>
            <person name="LaButti K."/>
            <person name="Riley R."/>
            <person name="Lipzen A."/>
            <person name="Clum A."/>
            <person name="Drula E."/>
            <person name="Henrissat B."/>
            <person name="Kohler A."/>
            <person name="Grigoriev I.V."/>
            <person name="Martin F.M."/>
            <person name="Hacquard S."/>
        </authorList>
    </citation>
    <scope>NUCLEOTIDE SEQUENCE</scope>
    <source>
        <strain evidence="1">MPI-CAGE-CH-0230</strain>
    </source>
</reference>